<dbReference type="Pfam" id="PF13643">
    <property type="entry name" value="DUF4145"/>
    <property type="match status" value="1"/>
</dbReference>
<dbReference type="InterPro" id="IPR025285">
    <property type="entry name" value="DUF4145"/>
</dbReference>
<evidence type="ECO:0000259" key="1">
    <source>
        <dbReference type="Pfam" id="PF13643"/>
    </source>
</evidence>
<dbReference type="EMBL" id="CABVQS010000048">
    <property type="protein sequence ID" value="VWD64016.1"/>
    <property type="molecule type" value="Genomic_DNA"/>
</dbReference>
<reference evidence="2 3" key="1">
    <citation type="submission" date="2019-09" db="EMBL/GenBank/DDBJ databases">
        <authorList>
            <person name="Depoorter E."/>
        </authorList>
    </citation>
    <scope>NUCLEOTIDE SEQUENCE [LARGE SCALE GENOMIC DNA]</scope>
    <source>
        <strain evidence="2">R-71033</strain>
    </source>
</reference>
<accession>A0A6P3C967</accession>
<organism evidence="2 3">
    <name type="scientific">Burkholderia contaminans</name>
    <dbReference type="NCBI Taxonomy" id="488447"/>
    <lineage>
        <taxon>Bacteria</taxon>
        <taxon>Pseudomonadati</taxon>
        <taxon>Pseudomonadota</taxon>
        <taxon>Betaproteobacteria</taxon>
        <taxon>Burkholderiales</taxon>
        <taxon>Burkholderiaceae</taxon>
        <taxon>Burkholderia</taxon>
        <taxon>Burkholderia cepacia complex</taxon>
    </lineage>
</organism>
<name>A0A6P3C967_9BURK</name>
<dbReference type="AlphaFoldDB" id="A0A6P3C967"/>
<evidence type="ECO:0000313" key="2">
    <source>
        <dbReference type="EMBL" id="VWD64016.1"/>
    </source>
</evidence>
<proteinExistence type="predicted"/>
<protein>
    <recommendedName>
        <fullName evidence="1">DUF4145 domain-containing protein</fullName>
    </recommendedName>
</protein>
<feature type="domain" description="DUF4145" evidence="1">
    <location>
        <begin position="135"/>
        <end position="225"/>
    </location>
</feature>
<sequence length="256" mass="29606">MKDIYKTYFTRNAVPEWRCPTCDVGTLALVGDDSLVSRATIKTIKDRNDPEWEPDWDRMVFTCIFVCSNADCRESVCCSGSGHVSTFEYYDDDEGRDCRVDEEIYYPRYFSPPLMLMNIPEKCPHSVRQHLCESFSLFFADKGAALNCARAAVEELMTELGVKRFESIRSKRRRIMLHRRIELLQSKYDALKEILLAVKWLGNAGSHSGDPVGDEDVIAAYKLLEHVLSSLYDGKERELRDMARRINRRKGPVRNW</sequence>
<dbReference type="Proteomes" id="UP000494109">
    <property type="component" value="Unassembled WGS sequence"/>
</dbReference>
<evidence type="ECO:0000313" key="3">
    <source>
        <dbReference type="Proteomes" id="UP000494109"/>
    </source>
</evidence>
<gene>
    <name evidence="2" type="ORF">BCO71033_07022</name>
</gene>